<dbReference type="GO" id="GO:0003735">
    <property type="term" value="F:structural constituent of ribosome"/>
    <property type="evidence" value="ECO:0007669"/>
    <property type="project" value="InterPro"/>
</dbReference>
<keyword evidence="3" id="KW-0694">RNA-binding</keyword>
<dbReference type="GO" id="GO:0005737">
    <property type="term" value="C:cytoplasm"/>
    <property type="evidence" value="ECO:0007669"/>
    <property type="project" value="UniProtKB-ARBA"/>
</dbReference>
<dbReference type="EMBL" id="LBVV01000003">
    <property type="protein sequence ID" value="KKQ95189.1"/>
    <property type="molecule type" value="Genomic_DNA"/>
</dbReference>
<dbReference type="Gene3D" id="3.30.70.60">
    <property type="match status" value="1"/>
</dbReference>
<keyword evidence="3" id="KW-0687">Ribonucleoprotein</keyword>
<dbReference type="InterPro" id="IPR020814">
    <property type="entry name" value="Ribosomal_S6_plastid/chlpt"/>
</dbReference>
<dbReference type="SUPFAM" id="SSF54995">
    <property type="entry name" value="Ribosomal protein S6"/>
    <property type="match status" value="1"/>
</dbReference>
<dbReference type="PANTHER" id="PTHR21011">
    <property type="entry name" value="MITOCHONDRIAL 28S RIBOSOMAL PROTEIN S6"/>
    <property type="match status" value="1"/>
</dbReference>
<dbReference type="Proteomes" id="UP000034207">
    <property type="component" value="Unassembled WGS sequence"/>
</dbReference>
<dbReference type="GO" id="GO:0070181">
    <property type="term" value="F:small ribosomal subunit rRNA binding"/>
    <property type="evidence" value="ECO:0007669"/>
    <property type="project" value="TreeGrafter"/>
</dbReference>
<dbReference type="PATRIC" id="fig|1618345.3.peg.177"/>
<sequence length="192" mass="22545">MRKYELAYIIHPDLENTLDKVTDKINKLINAHGKILKEDVWGKRKLAYPIRKQNFGIYVITNIEIEPKAVQDLEKLLQRTEEVIRFIVVNQESAVKSTEKSDDAAKEAKKVRKEKVKVEESAEIEENKEEEKEVTEEVEGEKEKEAVVEKKEEKEEKLKKAAKKKEDKQKSEEERLEELDEKLKKILGEEQK</sequence>
<dbReference type="GO" id="GO:0005840">
    <property type="term" value="C:ribosome"/>
    <property type="evidence" value="ECO:0007669"/>
    <property type="project" value="UniProtKB-KW"/>
</dbReference>
<evidence type="ECO:0000313" key="6">
    <source>
        <dbReference type="Proteomes" id="UP000034207"/>
    </source>
</evidence>
<gene>
    <name evidence="3" type="primary">rpsF</name>
    <name evidence="5" type="ORF">UT18_C0003G0048</name>
</gene>
<dbReference type="STRING" id="1618345.UT18_C0003G0048"/>
<evidence type="ECO:0000256" key="4">
    <source>
        <dbReference type="SAM" id="MobiDB-lite"/>
    </source>
</evidence>
<reference evidence="5" key="1">
    <citation type="journal article" date="2015" name="Nature">
        <title>rRNA introns, odd ribosomes, and small enigmatic genomes across a large radiation of phyla.</title>
        <authorList>
            <person name="Brown C.T."/>
            <person name="Hug L.A."/>
            <person name="Thomas B.C."/>
            <person name="Sharon I."/>
            <person name="Castelle C.J."/>
            <person name="Singh A."/>
            <person name="Wilkins M.J."/>
            <person name="Williams K.H."/>
            <person name="Banfield J.F."/>
        </authorList>
    </citation>
    <scope>NUCLEOTIDE SEQUENCE [LARGE SCALE GENOMIC DNA]</scope>
</reference>
<dbReference type="AlphaFoldDB" id="A0A0G0PAP0"/>
<organism evidence="5 6">
    <name type="scientific">candidate division CPR2 bacterium GW2011_GWC2_39_10</name>
    <dbReference type="NCBI Taxonomy" id="1618345"/>
    <lineage>
        <taxon>Bacteria</taxon>
        <taxon>Bacteria division CPR2</taxon>
    </lineage>
</organism>
<comment type="caution">
    <text evidence="5">The sequence shown here is derived from an EMBL/GenBank/DDBJ whole genome shotgun (WGS) entry which is preliminary data.</text>
</comment>
<feature type="compositionally biased region" description="Basic and acidic residues" evidence="4">
    <location>
        <begin position="181"/>
        <end position="192"/>
    </location>
</feature>
<name>A0A0G0PAP0_UNCC2</name>
<evidence type="ECO:0000313" key="5">
    <source>
        <dbReference type="EMBL" id="KKQ95189.1"/>
    </source>
</evidence>
<feature type="compositionally biased region" description="Acidic residues" evidence="4">
    <location>
        <begin position="121"/>
        <end position="140"/>
    </location>
</feature>
<comment type="similarity">
    <text evidence="1 3">Belongs to the bacterial ribosomal protein bS6 family.</text>
</comment>
<dbReference type="NCBIfam" id="TIGR00166">
    <property type="entry name" value="S6"/>
    <property type="match status" value="1"/>
</dbReference>
<dbReference type="InterPro" id="IPR000529">
    <property type="entry name" value="Ribosomal_bS6"/>
</dbReference>
<dbReference type="CDD" id="cd00473">
    <property type="entry name" value="bS6"/>
    <property type="match status" value="1"/>
</dbReference>
<dbReference type="GO" id="GO:1990904">
    <property type="term" value="C:ribonucleoprotein complex"/>
    <property type="evidence" value="ECO:0007669"/>
    <property type="project" value="UniProtKB-KW"/>
</dbReference>
<dbReference type="GO" id="GO:0006412">
    <property type="term" value="P:translation"/>
    <property type="evidence" value="ECO:0007669"/>
    <property type="project" value="UniProtKB-UniRule"/>
</dbReference>
<protein>
    <recommendedName>
        <fullName evidence="2 3">Small ribosomal subunit protein bS6</fullName>
    </recommendedName>
</protein>
<dbReference type="InterPro" id="IPR035980">
    <property type="entry name" value="Ribosomal_bS6_sf"/>
</dbReference>
<keyword evidence="3 5" id="KW-0689">Ribosomal protein</keyword>
<evidence type="ECO:0000256" key="1">
    <source>
        <dbReference type="ARBA" id="ARBA00009512"/>
    </source>
</evidence>
<feature type="region of interest" description="Disordered" evidence="4">
    <location>
        <begin position="97"/>
        <end position="192"/>
    </location>
</feature>
<feature type="compositionally biased region" description="Basic and acidic residues" evidence="4">
    <location>
        <begin position="141"/>
        <end position="173"/>
    </location>
</feature>
<dbReference type="InterPro" id="IPR014717">
    <property type="entry name" value="Transl_elong_EF1B/ribsomal_bS6"/>
</dbReference>
<accession>A0A0G0PAP0</accession>
<feature type="compositionally biased region" description="Basic and acidic residues" evidence="4">
    <location>
        <begin position="97"/>
        <end position="108"/>
    </location>
</feature>
<evidence type="ECO:0000256" key="3">
    <source>
        <dbReference type="HAMAP-Rule" id="MF_00360"/>
    </source>
</evidence>
<comment type="function">
    <text evidence="3">Binds together with bS18 to 16S ribosomal RNA.</text>
</comment>
<dbReference type="HAMAP" id="MF_00360">
    <property type="entry name" value="Ribosomal_bS6"/>
    <property type="match status" value="1"/>
</dbReference>
<keyword evidence="3" id="KW-0699">rRNA-binding</keyword>
<proteinExistence type="inferred from homology"/>
<evidence type="ECO:0000256" key="2">
    <source>
        <dbReference type="ARBA" id="ARBA00035294"/>
    </source>
</evidence>
<dbReference type="PANTHER" id="PTHR21011:SF1">
    <property type="entry name" value="SMALL RIBOSOMAL SUBUNIT PROTEIN BS6M"/>
    <property type="match status" value="1"/>
</dbReference>
<dbReference type="Pfam" id="PF01250">
    <property type="entry name" value="Ribosomal_S6"/>
    <property type="match status" value="1"/>
</dbReference>